<dbReference type="Proteomes" id="UP000471120">
    <property type="component" value="Unassembled WGS sequence"/>
</dbReference>
<dbReference type="EMBL" id="QRCM01000001">
    <property type="protein sequence ID" value="TXG90587.1"/>
    <property type="molecule type" value="Genomic_DNA"/>
</dbReference>
<protein>
    <submittedName>
        <fullName evidence="2">Uncharacterized protein</fullName>
    </submittedName>
</protein>
<gene>
    <name evidence="2" type="ORF">DW322_10595</name>
</gene>
<dbReference type="Pfam" id="PF20060">
    <property type="entry name" value="DUF6459"/>
    <property type="match status" value="1"/>
</dbReference>
<comment type="caution">
    <text evidence="2">The sequence shown here is derived from an EMBL/GenBank/DDBJ whole genome shotgun (WGS) entry which is preliminary data.</text>
</comment>
<feature type="compositionally biased region" description="Low complexity" evidence="1">
    <location>
        <begin position="53"/>
        <end position="70"/>
    </location>
</feature>
<feature type="compositionally biased region" description="Polar residues" evidence="1">
    <location>
        <begin position="1"/>
        <end position="12"/>
    </location>
</feature>
<feature type="region of interest" description="Disordered" evidence="1">
    <location>
        <begin position="1"/>
        <end position="77"/>
    </location>
</feature>
<reference evidence="2 3" key="1">
    <citation type="submission" date="2018-07" db="EMBL/GenBank/DDBJ databases">
        <title>Genome sequence of Rhodococcus rhodnii ATCC 35071 from Rhodnius prolixus.</title>
        <authorList>
            <person name="Patel V."/>
            <person name="Vogel K.J."/>
        </authorList>
    </citation>
    <scope>NUCLEOTIDE SEQUENCE [LARGE SCALE GENOMIC DNA]</scope>
    <source>
        <strain evidence="2 3">ATCC 35071</strain>
    </source>
</reference>
<dbReference type="AlphaFoldDB" id="A0A6P2CCV4"/>
<organism evidence="2 3">
    <name type="scientific">Rhodococcus rhodnii</name>
    <dbReference type="NCBI Taxonomy" id="38312"/>
    <lineage>
        <taxon>Bacteria</taxon>
        <taxon>Bacillati</taxon>
        <taxon>Actinomycetota</taxon>
        <taxon>Actinomycetes</taxon>
        <taxon>Mycobacteriales</taxon>
        <taxon>Nocardiaceae</taxon>
        <taxon>Rhodococcus</taxon>
    </lineage>
</organism>
<accession>A0A6P2CCV4</accession>
<sequence length="185" mass="19792">MEPTRTDSSTHPNDPHPGTAATESAHALVARAPSCEPPLGVRAGLRRPRAARSAHSGRPPARRAAGASSPADDRRRATACAEHAVRLALEILDRRRSPSRIGAILAPEVVDLLRSVAAAPIHPARRLGAATVLRVHTADSADPAMLELFGTYRRGERVFAFAGRMHERRTATGTPTWCVTSLRVS</sequence>
<evidence type="ECO:0000313" key="3">
    <source>
        <dbReference type="Proteomes" id="UP000471120"/>
    </source>
</evidence>
<dbReference type="RefSeq" id="WP_051111246.1">
    <property type="nucleotide sequence ID" value="NZ_QRCM01000001.1"/>
</dbReference>
<evidence type="ECO:0000313" key="2">
    <source>
        <dbReference type="EMBL" id="TXG90587.1"/>
    </source>
</evidence>
<evidence type="ECO:0000256" key="1">
    <source>
        <dbReference type="SAM" id="MobiDB-lite"/>
    </source>
</evidence>
<proteinExistence type="predicted"/>
<dbReference type="InterPro" id="IPR045596">
    <property type="entry name" value="DUF6459"/>
</dbReference>
<name>A0A6P2CCV4_9NOCA</name>